<organism evidence="3 4">
    <name type="scientific">Tetrahymena thermophila (strain SB210)</name>
    <dbReference type="NCBI Taxonomy" id="312017"/>
    <lineage>
        <taxon>Eukaryota</taxon>
        <taxon>Sar</taxon>
        <taxon>Alveolata</taxon>
        <taxon>Ciliophora</taxon>
        <taxon>Intramacronucleata</taxon>
        <taxon>Oligohymenophorea</taxon>
        <taxon>Hymenostomatida</taxon>
        <taxon>Tetrahymenina</taxon>
        <taxon>Tetrahymenidae</taxon>
        <taxon>Tetrahymena</taxon>
    </lineage>
</organism>
<comment type="similarity">
    <text evidence="1">Belongs to the CAF1 family.</text>
</comment>
<evidence type="ECO:0000256" key="2">
    <source>
        <dbReference type="SAM" id="MobiDB-lite"/>
    </source>
</evidence>
<keyword evidence="4" id="KW-1185">Reference proteome</keyword>
<proteinExistence type="inferred from homology"/>
<accession>Q22SB7</accession>
<dbReference type="FunCoup" id="Q22SB7">
    <property type="interactions" value="219"/>
</dbReference>
<dbReference type="AlphaFoldDB" id="Q22SB7"/>
<dbReference type="OMA" id="SCDRASC"/>
<dbReference type="Gene3D" id="3.30.420.10">
    <property type="entry name" value="Ribonuclease H-like superfamily/Ribonuclease H"/>
    <property type="match status" value="1"/>
</dbReference>
<dbReference type="InterPro" id="IPR035979">
    <property type="entry name" value="RBD_domain_sf"/>
</dbReference>
<dbReference type="EMBL" id="GG662845">
    <property type="protein sequence ID" value="EAR87855.1"/>
    <property type="molecule type" value="Genomic_DNA"/>
</dbReference>
<evidence type="ECO:0000256" key="1">
    <source>
        <dbReference type="ARBA" id="ARBA00008372"/>
    </source>
</evidence>
<dbReference type="PANTHER" id="PTHR15092">
    <property type="entry name" value="POLY A -SPECIFIC RIBONUCLEASE/TARGET OF EGR1, MEMBER 1"/>
    <property type="match status" value="1"/>
</dbReference>
<dbReference type="SUPFAM" id="SSF53098">
    <property type="entry name" value="Ribonuclease H-like"/>
    <property type="match status" value="1"/>
</dbReference>
<dbReference type="InterPro" id="IPR012337">
    <property type="entry name" value="RNaseH-like_sf"/>
</dbReference>
<evidence type="ECO:0000313" key="4">
    <source>
        <dbReference type="Proteomes" id="UP000009168"/>
    </source>
</evidence>
<dbReference type="RefSeq" id="XP_001008100.1">
    <property type="nucleotide sequence ID" value="XM_001008100.1"/>
</dbReference>
<dbReference type="Pfam" id="PF04857">
    <property type="entry name" value="CAF1"/>
    <property type="match status" value="1"/>
</dbReference>
<dbReference type="STRING" id="312017.Q22SB7"/>
<dbReference type="GO" id="GO:0000175">
    <property type="term" value="F:3'-5'-RNA exonuclease activity"/>
    <property type="evidence" value="ECO:0007669"/>
    <property type="project" value="TreeGrafter"/>
</dbReference>
<dbReference type="InParanoid" id="Q22SB7"/>
<dbReference type="GO" id="GO:0003723">
    <property type="term" value="F:RNA binding"/>
    <property type="evidence" value="ECO:0007669"/>
    <property type="project" value="TreeGrafter"/>
</dbReference>
<protein>
    <submittedName>
        <fullName evidence="3">CAF1 family ribonuclease</fullName>
    </submittedName>
</protein>
<reference evidence="4" key="1">
    <citation type="journal article" date="2006" name="PLoS Biol.">
        <title>Macronuclear genome sequence of the ciliate Tetrahymena thermophila, a model eukaryote.</title>
        <authorList>
            <person name="Eisen J.A."/>
            <person name="Coyne R.S."/>
            <person name="Wu M."/>
            <person name="Wu D."/>
            <person name="Thiagarajan M."/>
            <person name="Wortman J.R."/>
            <person name="Badger J.H."/>
            <person name="Ren Q."/>
            <person name="Amedeo P."/>
            <person name="Jones K.M."/>
            <person name="Tallon L.J."/>
            <person name="Delcher A.L."/>
            <person name="Salzberg S.L."/>
            <person name="Silva J.C."/>
            <person name="Haas B.J."/>
            <person name="Majoros W.H."/>
            <person name="Farzad M."/>
            <person name="Carlton J.M."/>
            <person name="Smith R.K. Jr."/>
            <person name="Garg J."/>
            <person name="Pearlman R.E."/>
            <person name="Karrer K.M."/>
            <person name="Sun L."/>
            <person name="Manning G."/>
            <person name="Elde N.C."/>
            <person name="Turkewitz A.P."/>
            <person name="Asai D.J."/>
            <person name="Wilkes D.E."/>
            <person name="Wang Y."/>
            <person name="Cai H."/>
            <person name="Collins K."/>
            <person name="Stewart B.A."/>
            <person name="Lee S.R."/>
            <person name="Wilamowska K."/>
            <person name="Weinberg Z."/>
            <person name="Ruzzo W.L."/>
            <person name="Wloga D."/>
            <person name="Gaertig J."/>
            <person name="Frankel J."/>
            <person name="Tsao C.-C."/>
            <person name="Gorovsky M.A."/>
            <person name="Keeling P.J."/>
            <person name="Waller R.F."/>
            <person name="Patron N.J."/>
            <person name="Cherry J.M."/>
            <person name="Stover N.A."/>
            <person name="Krieger C.J."/>
            <person name="del Toro C."/>
            <person name="Ryder H.F."/>
            <person name="Williamson S.C."/>
            <person name="Barbeau R.A."/>
            <person name="Hamilton E.P."/>
            <person name="Orias E."/>
        </authorList>
    </citation>
    <scope>NUCLEOTIDE SEQUENCE [LARGE SCALE GENOMIC DNA]</scope>
    <source>
        <strain evidence="4">SB210</strain>
    </source>
</reference>
<dbReference type="KEGG" id="tet:TTHERM_00006190"/>
<dbReference type="OrthoDB" id="414075at2759"/>
<gene>
    <name evidence="3" type="ORF">TTHERM_00006190</name>
</gene>
<dbReference type="Proteomes" id="UP000009168">
    <property type="component" value="Unassembled WGS sequence"/>
</dbReference>
<feature type="region of interest" description="Disordered" evidence="2">
    <location>
        <begin position="233"/>
        <end position="270"/>
    </location>
</feature>
<dbReference type="PANTHER" id="PTHR15092:SF22">
    <property type="entry name" value="POLY(A)-SPECIFIC RIBONUCLEASE PNLDC1"/>
    <property type="match status" value="1"/>
</dbReference>
<dbReference type="InterPro" id="IPR051181">
    <property type="entry name" value="CAF1_poly(A)_ribonucleases"/>
</dbReference>
<name>Q22SB7_TETTS</name>
<dbReference type="eggNOG" id="KOG1990">
    <property type="taxonomic scope" value="Eukaryota"/>
</dbReference>
<dbReference type="InterPro" id="IPR006941">
    <property type="entry name" value="RNase_CAF1"/>
</dbReference>
<dbReference type="SUPFAM" id="SSF54928">
    <property type="entry name" value="RNA-binding domain, RBD"/>
    <property type="match status" value="1"/>
</dbReference>
<evidence type="ECO:0000313" key="3">
    <source>
        <dbReference type="EMBL" id="EAR87855.1"/>
    </source>
</evidence>
<sequence length="578" mass="67724">MDIDRNNFKDNYQKIIQLIQSCDFISFDCEFSGLATERFSKIRKYDSDEDIYQKLKHTVQNYHLLQIGLCIYTFCKVQKKYIAYPYNIYLNPVYTTSSESIKKQIIQLECFNFMAVNGLDFNKLYSSGLSYIKLAQKEKILENSKYQQNHGIALSKASRDALEQIVKQIQEYDQDNNNTKDVTIECKSQYLCTKILKKQIGQAIYSCQNVNVDKGQTNTQLIIRKKKPTQNQYFKNKQAQDIDDDENNNNNGTEEIKQNGDGDDVSNPSHSSSEIDLLGFSLIVEAIVNSKRPIIGHYMGYDLFYFYDHFIDVLPNTFVEFVEKVNKYFPYVIDTKVLARKLQNKVKKLPLHLEGLYRAVAKDEKCLKKHHNTVLTNDPQFSKYTKEGQLHEAGFDSYITGASFIGMCYFEKFEQEKEKQLKDVPQRTKKGKVVQEYQDKHDQILKQVMETFIDPNFAKEHLNHIFLQGGTFYFNHEFQVARDSFDINHNKEFLNNTLFIKFDPQISFQNLADHFSQFGDAEISIVDTNLAYVEYEQFELFEGIEDKLDHIIPLLKNDKIEISKYVDRKRFTAFSYFN</sequence>
<dbReference type="InterPro" id="IPR036397">
    <property type="entry name" value="RNaseH_sf"/>
</dbReference>
<dbReference type="GeneID" id="7832656"/>
<dbReference type="HOGENOM" id="CLU_018030_1_1_1"/>